<keyword evidence="5 6" id="KW-0472">Membrane</keyword>
<evidence type="ECO:0000259" key="7">
    <source>
        <dbReference type="Pfam" id="PF01578"/>
    </source>
</evidence>
<organism evidence="8 9">
    <name type="scientific">Aquifex aeolicus (strain VF5)</name>
    <dbReference type="NCBI Taxonomy" id="224324"/>
    <lineage>
        <taxon>Bacteria</taxon>
        <taxon>Pseudomonadati</taxon>
        <taxon>Aquificota</taxon>
        <taxon>Aquificia</taxon>
        <taxon>Aquificales</taxon>
        <taxon>Aquificaceae</taxon>
        <taxon>Aquifex</taxon>
    </lineage>
</organism>
<feature type="transmembrane region" description="Helical" evidence="6">
    <location>
        <begin position="229"/>
        <end position="248"/>
    </location>
</feature>
<evidence type="ECO:0000256" key="6">
    <source>
        <dbReference type="SAM" id="Phobius"/>
    </source>
</evidence>
<keyword evidence="2 6" id="KW-0812">Transmembrane</keyword>
<dbReference type="InterPro" id="IPR045062">
    <property type="entry name" value="Cyt_c_biogenesis_CcsA/CcmC"/>
</dbReference>
<evidence type="ECO:0000256" key="4">
    <source>
        <dbReference type="ARBA" id="ARBA00022989"/>
    </source>
</evidence>
<dbReference type="HOGENOM" id="CLU_094530_0_0_0"/>
<feature type="transmembrane region" description="Helical" evidence="6">
    <location>
        <begin position="86"/>
        <end position="105"/>
    </location>
</feature>
<feature type="transmembrane region" description="Helical" evidence="6">
    <location>
        <begin position="6"/>
        <end position="23"/>
    </location>
</feature>
<keyword evidence="9" id="KW-1185">Reference proteome</keyword>
<keyword evidence="3" id="KW-0201">Cytochrome c-type biogenesis</keyword>
<dbReference type="STRING" id="224324.aq_055"/>
<name>O66467_AQUAE</name>
<dbReference type="OrthoDB" id="11886at2"/>
<protein>
    <submittedName>
        <fullName evidence="8">Cytochrome c biogenesis protein</fullName>
    </submittedName>
</protein>
<dbReference type="AlphaFoldDB" id="O66467"/>
<comment type="subcellular location">
    <subcellularLocation>
        <location evidence="1">Membrane</location>
        <topology evidence="1">Multi-pass membrane protein</topology>
    </subcellularLocation>
</comment>
<evidence type="ECO:0000313" key="8">
    <source>
        <dbReference type="EMBL" id="AAC06427.1"/>
    </source>
</evidence>
<dbReference type="EnsemblBacteria" id="AAC06427">
    <property type="protein sequence ID" value="AAC06427"/>
    <property type="gene ID" value="aq_055"/>
</dbReference>
<dbReference type="InParanoid" id="O66467"/>
<dbReference type="KEGG" id="aae:aq_055"/>
<feature type="transmembrane region" description="Helical" evidence="6">
    <location>
        <begin position="60"/>
        <end position="79"/>
    </location>
</feature>
<dbReference type="PANTHER" id="PTHR30071:SF1">
    <property type="entry name" value="CYTOCHROME B_B6 PROTEIN-RELATED"/>
    <property type="match status" value="1"/>
</dbReference>
<sequence>MISVFISLLAYIFAFFSFLLKNFSKKEIKFLPNFFLTLGFIFYILTLLERFVQTKTFPVGDVYGMISLVGNLSVLLFLTFSRKYEFSPFGAFVSFFAFLSTLLLIPSKELGFSNPLYALHITSAGFSYAFLIFAGFTSTARLLIERKLREKKVDFSFAPLKILKKLERVFIIAGFVGLTLTLIFGSLWAKVYLGTHWVNDPKLLVTLILWLYYGFLAHMFIFKHFKPSQISYLSILGMFLSLIALLFFRHSF</sequence>
<evidence type="ECO:0000256" key="2">
    <source>
        <dbReference type="ARBA" id="ARBA00022692"/>
    </source>
</evidence>
<feature type="transmembrane region" description="Helical" evidence="6">
    <location>
        <begin position="30"/>
        <end position="48"/>
    </location>
</feature>
<feature type="transmembrane region" description="Helical" evidence="6">
    <location>
        <begin position="203"/>
        <end position="222"/>
    </location>
</feature>
<feature type="domain" description="Cytochrome c assembly protein" evidence="7">
    <location>
        <begin position="60"/>
        <end position="249"/>
    </location>
</feature>
<dbReference type="GO" id="GO:0005886">
    <property type="term" value="C:plasma membrane"/>
    <property type="evidence" value="ECO:0000318"/>
    <property type="project" value="GO_Central"/>
</dbReference>
<feature type="transmembrane region" description="Helical" evidence="6">
    <location>
        <begin position="169"/>
        <end position="191"/>
    </location>
</feature>
<dbReference type="GO" id="GO:0017004">
    <property type="term" value="P:cytochrome complex assembly"/>
    <property type="evidence" value="ECO:0007669"/>
    <property type="project" value="UniProtKB-KW"/>
</dbReference>
<feature type="transmembrane region" description="Helical" evidence="6">
    <location>
        <begin position="125"/>
        <end position="144"/>
    </location>
</feature>
<evidence type="ECO:0000256" key="1">
    <source>
        <dbReference type="ARBA" id="ARBA00004141"/>
    </source>
</evidence>
<gene>
    <name evidence="8" type="primary">hemX1</name>
    <name evidence="8" type="ordered locus">aq_055</name>
</gene>
<evidence type="ECO:0000256" key="3">
    <source>
        <dbReference type="ARBA" id="ARBA00022748"/>
    </source>
</evidence>
<dbReference type="EMBL" id="AE000657">
    <property type="protein sequence ID" value="AAC06427.1"/>
    <property type="molecule type" value="Genomic_DNA"/>
</dbReference>
<dbReference type="Proteomes" id="UP000000798">
    <property type="component" value="Chromosome"/>
</dbReference>
<dbReference type="Pfam" id="PF01578">
    <property type="entry name" value="Cytochrom_C_asm"/>
    <property type="match status" value="1"/>
</dbReference>
<dbReference type="GO" id="GO:0020037">
    <property type="term" value="F:heme binding"/>
    <property type="evidence" value="ECO:0007669"/>
    <property type="project" value="InterPro"/>
</dbReference>
<evidence type="ECO:0000256" key="5">
    <source>
        <dbReference type="ARBA" id="ARBA00023136"/>
    </source>
</evidence>
<dbReference type="RefSeq" id="WP_010879965.1">
    <property type="nucleotide sequence ID" value="NC_000918.1"/>
</dbReference>
<keyword evidence="4 6" id="KW-1133">Transmembrane helix</keyword>
<evidence type="ECO:0000313" key="9">
    <source>
        <dbReference type="Proteomes" id="UP000000798"/>
    </source>
</evidence>
<dbReference type="PIR" id="H70304">
    <property type="entry name" value="H70304"/>
</dbReference>
<dbReference type="eggNOG" id="COG0755">
    <property type="taxonomic scope" value="Bacteria"/>
</dbReference>
<proteinExistence type="predicted"/>
<reference evidence="8 9" key="1">
    <citation type="journal article" date="1998" name="Nature">
        <title>The complete genome of the hyperthermophilic bacterium Aquifex aeolicus.</title>
        <authorList>
            <person name="Deckert G."/>
            <person name="Warren P.V."/>
            <person name="Gaasterland T."/>
            <person name="Young W.G."/>
            <person name="Lenox A.L."/>
            <person name="Graham D.E."/>
            <person name="Overbeek R."/>
            <person name="Snead M.A."/>
            <person name="Keller M."/>
            <person name="Aujay M."/>
            <person name="Huber R."/>
            <person name="Feldman R.A."/>
            <person name="Short J.M."/>
            <person name="Olson G.J."/>
            <person name="Swanson R.V."/>
        </authorList>
    </citation>
    <scope>NUCLEOTIDE SEQUENCE [LARGE SCALE GENOMIC DNA]</scope>
    <source>
        <strain evidence="8 9">VF5</strain>
    </source>
</reference>
<dbReference type="PANTHER" id="PTHR30071">
    <property type="entry name" value="HEME EXPORTER PROTEIN C"/>
    <property type="match status" value="1"/>
</dbReference>
<accession>O66467</accession>
<dbReference type="InterPro" id="IPR002541">
    <property type="entry name" value="Cyt_c_assembly"/>
</dbReference>